<proteinExistence type="predicted"/>
<name>A0A1X0DYT5_9MYCO</name>
<accession>A0A1X0DYT5</accession>
<reference evidence="1 2" key="1">
    <citation type="submission" date="2017-02" db="EMBL/GenBank/DDBJ databases">
        <title>The new phylogeny of genus Mycobacterium.</title>
        <authorList>
            <person name="Tortoli E."/>
            <person name="Trovato A."/>
            <person name="Cirillo D.M."/>
        </authorList>
    </citation>
    <scope>NUCLEOTIDE SEQUENCE [LARGE SCALE GENOMIC DNA]</scope>
    <source>
        <strain evidence="1 2">DSM 45093</strain>
    </source>
</reference>
<protein>
    <recommendedName>
        <fullName evidence="3">DUF429 domain-containing protein</fullName>
    </recommendedName>
</protein>
<evidence type="ECO:0000313" key="1">
    <source>
        <dbReference type="EMBL" id="ORA77603.1"/>
    </source>
</evidence>
<dbReference type="EMBL" id="MVHU01000030">
    <property type="protein sequence ID" value="ORA77603.1"/>
    <property type="molecule type" value="Genomic_DNA"/>
</dbReference>
<dbReference type="AlphaFoldDB" id="A0A1X0DYT5"/>
<sequence length="231" mass="24839">MSTRSVWAVDPLAGTVSLARIDSTRPVPAMGVVHAASVNSHTPRAQWERMRKAADQVVAKITADAADVQLVMLSKATWGAFPASAAGQTKDSTAQRRLQLQSYIEDGLHAAGVPVAEYPYITAARWAKGTLDPGMVGSHPMKELERWVFEDSGWGIEPVMETLEVPEKDGKEAHEITRRVIYRYPVLALCAIAAQAVGIDAGVPLNAARKELVRGAGNAMIQYPSGLKLAV</sequence>
<evidence type="ECO:0000313" key="2">
    <source>
        <dbReference type="Proteomes" id="UP000192713"/>
    </source>
</evidence>
<evidence type="ECO:0008006" key="3">
    <source>
        <dbReference type="Google" id="ProtNLM"/>
    </source>
</evidence>
<gene>
    <name evidence="1" type="ORF">BST28_17525</name>
</gene>
<comment type="caution">
    <text evidence="1">The sequence shown here is derived from an EMBL/GenBank/DDBJ whole genome shotgun (WGS) entry which is preliminary data.</text>
</comment>
<dbReference type="RefSeq" id="WP_083082136.1">
    <property type="nucleotide sequence ID" value="NZ_MVHU01000030.1"/>
</dbReference>
<organism evidence="1 2">
    <name type="scientific">Mycolicibacter kumamotonensis</name>
    <dbReference type="NCBI Taxonomy" id="354243"/>
    <lineage>
        <taxon>Bacteria</taxon>
        <taxon>Bacillati</taxon>
        <taxon>Actinomycetota</taxon>
        <taxon>Actinomycetes</taxon>
        <taxon>Mycobacteriales</taxon>
        <taxon>Mycobacteriaceae</taxon>
        <taxon>Mycolicibacter</taxon>
    </lineage>
</organism>
<dbReference type="Proteomes" id="UP000192713">
    <property type="component" value="Unassembled WGS sequence"/>
</dbReference>